<evidence type="ECO:0000256" key="1">
    <source>
        <dbReference type="ARBA" id="ARBA00023002"/>
    </source>
</evidence>
<evidence type="ECO:0000256" key="3">
    <source>
        <dbReference type="PIRSR" id="PIRSR000103-1"/>
    </source>
</evidence>
<gene>
    <name evidence="6" type="ORF">LPTSP4_02540</name>
</gene>
<evidence type="ECO:0000259" key="5">
    <source>
        <dbReference type="Pfam" id="PF14833"/>
    </source>
</evidence>
<dbReference type="InterPro" id="IPR036291">
    <property type="entry name" value="NAD(P)-bd_dom_sf"/>
</dbReference>
<feature type="domain" description="3-hydroxyisobutyrate dehydrogenase-like NAD-binding" evidence="5">
    <location>
        <begin position="168"/>
        <end position="286"/>
    </location>
</feature>
<dbReference type="GO" id="GO:0051287">
    <property type="term" value="F:NAD binding"/>
    <property type="evidence" value="ECO:0007669"/>
    <property type="project" value="InterPro"/>
</dbReference>
<dbReference type="Gene3D" id="1.10.1040.10">
    <property type="entry name" value="N-(1-d-carboxylethyl)-l-norvaline Dehydrogenase, domain 2"/>
    <property type="match status" value="1"/>
</dbReference>
<feature type="domain" description="6-phosphogluconate dehydrogenase NADP-binding" evidence="4">
    <location>
        <begin position="3"/>
        <end position="165"/>
    </location>
</feature>
<dbReference type="RefSeq" id="WP_108972911.1">
    <property type="nucleotide sequence ID" value="NZ_BFBB01000002.1"/>
</dbReference>
<organism evidence="6 7">
    <name type="scientific">Leptospira ryugenii</name>
    <dbReference type="NCBI Taxonomy" id="1917863"/>
    <lineage>
        <taxon>Bacteria</taxon>
        <taxon>Pseudomonadati</taxon>
        <taxon>Spirochaetota</taxon>
        <taxon>Spirochaetia</taxon>
        <taxon>Leptospirales</taxon>
        <taxon>Leptospiraceae</taxon>
        <taxon>Leptospira</taxon>
    </lineage>
</organism>
<evidence type="ECO:0000259" key="4">
    <source>
        <dbReference type="Pfam" id="PF03446"/>
    </source>
</evidence>
<dbReference type="EMBL" id="BFBB01000002">
    <property type="protein sequence ID" value="GBF48754.1"/>
    <property type="molecule type" value="Genomic_DNA"/>
</dbReference>
<name>A0A2P2DVV4_9LEPT</name>
<protein>
    <submittedName>
        <fullName evidence="6">NADP oxidoreductase coenzyme F420-dependent</fullName>
    </submittedName>
</protein>
<sequence length="293" mass="32783">MKEICIIGGGIMGQGMAYRSLQAGHKVYVFARNPEKLRRSKEPIGQWNEHPNLKISNEWADLPMHSDLSILCLTRDEVVWEHFLHSLQKSPKFILDTGTSSPEITKRMFDEANKQNIEFADSPMTGSKLAARDGQILFMFGGEEKQINDLSFFYKNTSKAVVHCGPVGFGQKAKLALNLTQAGLLQVYLEGWELAKHAGISWPTYQTILSQSAAHSALFQFKFSQIQSGDFEPHFSLKNMHKDVEHALHLASEERLSLPLSEGLESIFQKAMDLGLSEEDFASLSKVPKSALS</sequence>
<dbReference type="InterPro" id="IPR013328">
    <property type="entry name" value="6PGD_dom2"/>
</dbReference>
<dbReference type="InterPro" id="IPR008927">
    <property type="entry name" value="6-PGluconate_DH-like_C_sf"/>
</dbReference>
<keyword evidence="1" id="KW-0560">Oxidoreductase</keyword>
<dbReference type="Pfam" id="PF14833">
    <property type="entry name" value="NAD_binding_11"/>
    <property type="match status" value="1"/>
</dbReference>
<dbReference type="PANTHER" id="PTHR43060">
    <property type="entry name" value="3-HYDROXYISOBUTYRATE DEHYDROGENASE-LIKE 1, MITOCHONDRIAL-RELATED"/>
    <property type="match status" value="1"/>
</dbReference>
<keyword evidence="2" id="KW-0520">NAD</keyword>
<dbReference type="SUPFAM" id="SSF48179">
    <property type="entry name" value="6-phosphogluconate dehydrogenase C-terminal domain-like"/>
    <property type="match status" value="1"/>
</dbReference>
<dbReference type="GO" id="GO:0050661">
    <property type="term" value="F:NADP binding"/>
    <property type="evidence" value="ECO:0007669"/>
    <property type="project" value="InterPro"/>
</dbReference>
<evidence type="ECO:0000313" key="6">
    <source>
        <dbReference type="EMBL" id="GBF48754.1"/>
    </source>
</evidence>
<dbReference type="OrthoDB" id="9786703at2"/>
<dbReference type="InterPro" id="IPR006115">
    <property type="entry name" value="6PGDH_NADP-bd"/>
</dbReference>
<dbReference type="InterPro" id="IPR029154">
    <property type="entry name" value="HIBADH-like_NADP-bd"/>
</dbReference>
<comment type="caution">
    <text evidence="6">The sequence shown here is derived from an EMBL/GenBank/DDBJ whole genome shotgun (WGS) entry which is preliminary data.</text>
</comment>
<feature type="active site" evidence="3">
    <location>
        <position position="174"/>
    </location>
</feature>
<dbReference type="PANTHER" id="PTHR43060:SF15">
    <property type="entry name" value="3-HYDROXYISOBUTYRATE DEHYDROGENASE-LIKE 1, MITOCHONDRIAL-RELATED"/>
    <property type="match status" value="1"/>
</dbReference>
<dbReference type="InterPro" id="IPR015815">
    <property type="entry name" value="HIBADH-related"/>
</dbReference>
<dbReference type="SUPFAM" id="SSF51735">
    <property type="entry name" value="NAD(P)-binding Rossmann-fold domains"/>
    <property type="match status" value="1"/>
</dbReference>
<dbReference type="GO" id="GO:0016491">
    <property type="term" value="F:oxidoreductase activity"/>
    <property type="evidence" value="ECO:0007669"/>
    <property type="project" value="UniProtKB-KW"/>
</dbReference>
<dbReference type="Gene3D" id="3.40.50.720">
    <property type="entry name" value="NAD(P)-binding Rossmann-like Domain"/>
    <property type="match status" value="1"/>
</dbReference>
<dbReference type="AlphaFoldDB" id="A0A2P2DVV4"/>
<dbReference type="Pfam" id="PF03446">
    <property type="entry name" value="NAD_binding_2"/>
    <property type="match status" value="1"/>
</dbReference>
<evidence type="ECO:0000256" key="2">
    <source>
        <dbReference type="ARBA" id="ARBA00023027"/>
    </source>
</evidence>
<keyword evidence="7" id="KW-1185">Reference proteome</keyword>
<dbReference type="Proteomes" id="UP000245133">
    <property type="component" value="Unassembled WGS sequence"/>
</dbReference>
<accession>A0A2P2DVV4</accession>
<reference evidence="6 7" key="1">
    <citation type="submission" date="2018-02" db="EMBL/GenBank/DDBJ databases">
        <title>Novel Leptospira species isolated from soil and water in Japan.</title>
        <authorList>
            <person name="Nakao R."/>
            <person name="Masuzawa T."/>
        </authorList>
    </citation>
    <scope>NUCLEOTIDE SEQUENCE [LARGE SCALE GENOMIC DNA]</scope>
    <source>
        <strain evidence="6 7">YH101</strain>
    </source>
</reference>
<proteinExistence type="predicted"/>
<dbReference type="PIRSF" id="PIRSF000103">
    <property type="entry name" value="HIBADH"/>
    <property type="match status" value="1"/>
</dbReference>
<evidence type="ECO:0000313" key="7">
    <source>
        <dbReference type="Proteomes" id="UP000245133"/>
    </source>
</evidence>